<comment type="caution">
    <text evidence="2">The sequence shown here is derived from an EMBL/GenBank/DDBJ whole genome shotgun (WGS) entry which is preliminary data.</text>
</comment>
<evidence type="ECO:0000256" key="1">
    <source>
        <dbReference type="SAM" id="MobiDB-lite"/>
    </source>
</evidence>
<sequence>MRQRRQRRGAEGSGRRAGRAADRHRPQRRAEHSDLSGGKISGRGIHHRPHPPPGIRRTASLYAKHLGPVHGHQSRAGHRPGDCPRPALSQRHEGGVLFQGAAGAGGIPAGPRQHAGRHAPEQLAEKLEGKGFDLRGGPQRGDNYSLRRFCPSGGRHHLHHRLGPRAGAVFPASGGV</sequence>
<reference evidence="2" key="1">
    <citation type="submission" date="2019-08" db="EMBL/GenBank/DDBJ databases">
        <authorList>
            <person name="Kucharzyk K."/>
            <person name="Murdoch R.W."/>
            <person name="Higgins S."/>
            <person name="Loffler F."/>
        </authorList>
    </citation>
    <scope>NUCLEOTIDE SEQUENCE</scope>
</reference>
<gene>
    <name evidence="2" type="ORF">SDC9_145970</name>
</gene>
<feature type="compositionally biased region" description="Basic and acidic residues" evidence="1">
    <location>
        <begin position="8"/>
        <end position="34"/>
    </location>
</feature>
<evidence type="ECO:0000313" key="2">
    <source>
        <dbReference type="EMBL" id="MPM98780.1"/>
    </source>
</evidence>
<dbReference type="EMBL" id="VSSQ01044916">
    <property type="protein sequence ID" value="MPM98780.1"/>
    <property type="molecule type" value="Genomic_DNA"/>
</dbReference>
<name>A0A645EAF8_9ZZZZ</name>
<organism evidence="2">
    <name type="scientific">bioreactor metagenome</name>
    <dbReference type="NCBI Taxonomy" id="1076179"/>
    <lineage>
        <taxon>unclassified sequences</taxon>
        <taxon>metagenomes</taxon>
        <taxon>ecological metagenomes</taxon>
    </lineage>
</organism>
<proteinExistence type="predicted"/>
<accession>A0A645EAF8</accession>
<protein>
    <submittedName>
        <fullName evidence="2">Uncharacterized protein</fullName>
    </submittedName>
</protein>
<feature type="region of interest" description="Disordered" evidence="1">
    <location>
        <begin position="1"/>
        <end position="120"/>
    </location>
</feature>
<dbReference type="AlphaFoldDB" id="A0A645EAF8"/>